<accession>A0A7J8W4Z3</accession>
<evidence type="ECO:0000256" key="1">
    <source>
        <dbReference type="SAM" id="MobiDB-lite"/>
    </source>
</evidence>
<gene>
    <name evidence="2" type="ORF">Goklo_024190</name>
</gene>
<evidence type="ECO:0000313" key="2">
    <source>
        <dbReference type="EMBL" id="MBA0669963.1"/>
    </source>
</evidence>
<name>A0A7J8W4Z3_9ROSI</name>
<comment type="caution">
    <text evidence="2">The sequence shown here is derived from an EMBL/GenBank/DDBJ whole genome shotgun (WGS) entry which is preliminary data.</text>
</comment>
<organism evidence="2 3">
    <name type="scientific">Gossypium klotzschianum</name>
    <dbReference type="NCBI Taxonomy" id="34286"/>
    <lineage>
        <taxon>Eukaryota</taxon>
        <taxon>Viridiplantae</taxon>
        <taxon>Streptophyta</taxon>
        <taxon>Embryophyta</taxon>
        <taxon>Tracheophyta</taxon>
        <taxon>Spermatophyta</taxon>
        <taxon>Magnoliopsida</taxon>
        <taxon>eudicotyledons</taxon>
        <taxon>Gunneridae</taxon>
        <taxon>Pentapetalae</taxon>
        <taxon>rosids</taxon>
        <taxon>malvids</taxon>
        <taxon>Malvales</taxon>
        <taxon>Malvaceae</taxon>
        <taxon>Malvoideae</taxon>
        <taxon>Gossypium</taxon>
    </lineage>
</organism>
<feature type="region of interest" description="Disordered" evidence="1">
    <location>
        <begin position="62"/>
        <end position="96"/>
    </location>
</feature>
<sequence>MLQVSEVAKKEVLLTFRNGLKSWVKQEVEQRGVQKLLEAMTVVESMVKLGLGKDKLGSFKSEKRGVCKKDHKEDIDGNSNSDNSSNGKPQVGKKKPNRKIDNLKYFFWDGLHILKKCLKKFALSKKEKTVGKALGLG</sequence>
<dbReference type="OrthoDB" id="1000367at2759"/>
<dbReference type="Proteomes" id="UP000593573">
    <property type="component" value="Unassembled WGS sequence"/>
</dbReference>
<protein>
    <submittedName>
        <fullName evidence="2">Uncharacterized protein</fullName>
    </submittedName>
</protein>
<proteinExistence type="predicted"/>
<keyword evidence="3" id="KW-1185">Reference proteome</keyword>
<evidence type="ECO:0000313" key="3">
    <source>
        <dbReference type="Proteomes" id="UP000593573"/>
    </source>
</evidence>
<feature type="compositionally biased region" description="Basic and acidic residues" evidence="1">
    <location>
        <begin position="62"/>
        <end position="75"/>
    </location>
</feature>
<feature type="compositionally biased region" description="Low complexity" evidence="1">
    <location>
        <begin position="77"/>
        <end position="87"/>
    </location>
</feature>
<reference evidence="2 3" key="1">
    <citation type="journal article" date="2019" name="Genome Biol. Evol.">
        <title>Insights into the evolution of the New World diploid cottons (Gossypium, subgenus Houzingenia) based on genome sequencing.</title>
        <authorList>
            <person name="Grover C.E."/>
            <person name="Arick M.A. 2nd"/>
            <person name="Thrash A."/>
            <person name="Conover J.L."/>
            <person name="Sanders W.S."/>
            <person name="Peterson D.G."/>
            <person name="Frelichowski J.E."/>
            <person name="Scheffler J.A."/>
            <person name="Scheffler B.E."/>
            <person name="Wendel J.F."/>
        </authorList>
    </citation>
    <scope>NUCLEOTIDE SEQUENCE [LARGE SCALE GENOMIC DNA]</scope>
    <source>
        <strain evidence="2">57</strain>
        <tissue evidence="2">Leaf</tissue>
    </source>
</reference>
<dbReference type="AlphaFoldDB" id="A0A7J8W4Z3"/>
<dbReference type="EMBL" id="JABFAB010234737">
    <property type="protein sequence ID" value="MBA0669963.1"/>
    <property type="molecule type" value="Genomic_DNA"/>
</dbReference>